<dbReference type="PANTHER" id="PTHR30566:SF25">
    <property type="entry name" value="INNER MEMBRANE PROTEIN"/>
    <property type="match status" value="1"/>
</dbReference>
<dbReference type="RefSeq" id="WP_285368853.1">
    <property type="nucleotide sequence ID" value="NZ_JASSQD010000003.1"/>
</dbReference>
<name>A0ABT7HI55_9GAMM</name>
<dbReference type="EMBL" id="JASSQD010000003">
    <property type="protein sequence ID" value="MDK9559210.1"/>
    <property type="molecule type" value="Genomic_DNA"/>
</dbReference>
<dbReference type="InterPro" id="IPR010920">
    <property type="entry name" value="LSM_dom_sf"/>
</dbReference>
<evidence type="ECO:0000313" key="3">
    <source>
        <dbReference type="EMBL" id="MDK9559210.1"/>
    </source>
</evidence>
<reference evidence="3 4" key="1">
    <citation type="submission" date="2023-05" db="EMBL/GenBank/DDBJ databases">
        <title>Marinobacter albus sp. nov., a marine bacterium isolated from sand in a coastal intertidal zone of huludao.</title>
        <authorList>
            <person name="Deng T."/>
        </authorList>
    </citation>
    <scope>NUCLEOTIDE SEQUENCE [LARGE SCALE GENOMIC DNA]</scope>
    <source>
        <strain evidence="3 4">M216</strain>
    </source>
</reference>
<keyword evidence="1" id="KW-0812">Transmembrane</keyword>
<sequence>MLESLEAGTSSWLYPGLTALVSVALTYAVFRLVLGIIRRLTRRKAVPRLFLDASARALGIFICLMVLNGVLEAAPSRLPFLAELQHTATLLLIITGTWTLVRCTSALGDVIVTLNPVLEGEWKRARKVETQTRFLVRGLNILIVILGLGAALMTFDSVRHVGGSLLASAGVGGIILGFAARPVLGNLLAGMQIALTQPFRIDDVLYVQGEWCWVEEVTATYVVLRVWDLRRLIVPLQWFIENPFQNWSRNNSDLLGTVFIRLDYGMPIVPLREEFARLLREAPQWDGKVETVQVTDSDDRTIQVRFLMSAPDSSKAWDLRCAIREGLVTFLQENYPEYLPRIRARLVDGEELLAASPSPR</sequence>
<proteinExistence type="predicted"/>
<keyword evidence="1" id="KW-0472">Membrane</keyword>
<gene>
    <name evidence="3" type="ORF">QQF73_16365</name>
</gene>
<dbReference type="SUPFAM" id="SSF50182">
    <property type="entry name" value="Sm-like ribonucleoproteins"/>
    <property type="match status" value="1"/>
</dbReference>
<keyword evidence="1" id="KW-1133">Transmembrane helix</keyword>
<feature type="transmembrane region" description="Helical" evidence="1">
    <location>
        <begin position="49"/>
        <end position="70"/>
    </location>
</feature>
<feature type="transmembrane region" description="Helical" evidence="1">
    <location>
        <begin position="134"/>
        <end position="155"/>
    </location>
</feature>
<feature type="domain" description="Mechanosensitive ion channel MscS" evidence="2">
    <location>
        <begin position="183"/>
        <end position="249"/>
    </location>
</feature>
<evidence type="ECO:0000259" key="2">
    <source>
        <dbReference type="Pfam" id="PF00924"/>
    </source>
</evidence>
<keyword evidence="4" id="KW-1185">Reference proteome</keyword>
<accession>A0ABT7HI55</accession>
<feature type="transmembrane region" description="Helical" evidence="1">
    <location>
        <begin position="90"/>
        <end position="114"/>
    </location>
</feature>
<evidence type="ECO:0000313" key="4">
    <source>
        <dbReference type="Proteomes" id="UP001223547"/>
    </source>
</evidence>
<dbReference type="Proteomes" id="UP001223547">
    <property type="component" value="Unassembled WGS sequence"/>
</dbReference>
<comment type="caution">
    <text evidence="3">The sequence shown here is derived from an EMBL/GenBank/DDBJ whole genome shotgun (WGS) entry which is preliminary data.</text>
</comment>
<dbReference type="Gene3D" id="1.10.287.1260">
    <property type="match status" value="1"/>
</dbReference>
<dbReference type="Pfam" id="PF00924">
    <property type="entry name" value="MS_channel_2nd"/>
    <property type="match status" value="1"/>
</dbReference>
<evidence type="ECO:0000256" key="1">
    <source>
        <dbReference type="SAM" id="Phobius"/>
    </source>
</evidence>
<feature type="transmembrane region" description="Helical" evidence="1">
    <location>
        <begin position="161"/>
        <end position="184"/>
    </location>
</feature>
<dbReference type="InterPro" id="IPR006685">
    <property type="entry name" value="MscS_channel_2nd"/>
</dbReference>
<feature type="transmembrane region" description="Helical" evidence="1">
    <location>
        <begin position="12"/>
        <end position="37"/>
    </location>
</feature>
<dbReference type="PANTHER" id="PTHR30566">
    <property type="entry name" value="YNAI-RELATED MECHANOSENSITIVE ION CHANNEL"/>
    <property type="match status" value="1"/>
</dbReference>
<organism evidence="3 4">
    <name type="scientific">Marinobacter albus</name>
    <dbReference type="NCBI Taxonomy" id="3030833"/>
    <lineage>
        <taxon>Bacteria</taxon>
        <taxon>Pseudomonadati</taxon>
        <taxon>Pseudomonadota</taxon>
        <taxon>Gammaproteobacteria</taxon>
        <taxon>Pseudomonadales</taxon>
        <taxon>Marinobacteraceae</taxon>
        <taxon>Marinobacter</taxon>
    </lineage>
</organism>
<protein>
    <submittedName>
        <fullName evidence="3">Mechanosensitive ion channel</fullName>
    </submittedName>
</protein>